<accession>A0A8C6V021</accession>
<dbReference type="PANTHER" id="PTHR38706">
    <property type="entry name" value="SI:CH211-198C19.1-RELATED"/>
    <property type="match status" value="1"/>
</dbReference>
<keyword evidence="2" id="KW-1185">Reference proteome</keyword>
<evidence type="ECO:0000313" key="2">
    <source>
        <dbReference type="Proteomes" id="UP000694523"/>
    </source>
</evidence>
<reference evidence="1" key="1">
    <citation type="submission" date="2025-08" db="UniProtKB">
        <authorList>
            <consortium name="Ensembl"/>
        </authorList>
    </citation>
    <scope>IDENTIFICATION</scope>
</reference>
<dbReference type="AlphaFoldDB" id="A0A8C6V021"/>
<organism evidence="1 2">
    <name type="scientific">Neogobius melanostomus</name>
    <name type="common">round goby</name>
    <dbReference type="NCBI Taxonomy" id="47308"/>
    <lineage>
        <taxon>Eukaryota</taxon>
        <taxon>Metazoa</taxon>
        <taxon>Chordata</taxon>
        <taxon>Craniata</taxon>
        <taxon>Vertebrata</taxon>
        <taxon>Euteleostomi</taxon>
        <taxon>Actinopterygii</taxon>
        <taxon>Neopterygii</taxon>
        <taxon>Teleostei</taxon>
        <taxon>Neoteleostei</taxon>
        <taxon>Acanthomorphata</taxon>
        <taxon>Gobiaria</taxon>
        <taxon>Gobiiformes</taxon>
        <taxon>Gobioidei</taxon>
        <taxon>Gobiidae</taxon>
        <taxon>Benthophilinae</taxon>
        <taxon>Neogobiini</taxon>
        <taxon>Neogobius</taxon>
    </lineage>
</organism>
<reference evidence="1" key="2">
    <citation type="submission" date="2025-09" db="UniProtKB">
        <authorList>
            <consortium name="Ensembl"/>
        </authorList>
    </citation>
    <scope>IDENTIFICATION</scope>
</reference>
<protein>
    <submittedName>
        <fullName evidence="1">Uncharacterized protein</fullName>
    </submittedName>
</protein>
<evidence type="ECO:0000313" key="1">
    <source>
        <dbReference type="Ensembl" id="ENSNMLP00000041929.1"/>
    </source>
</evidence>
<name>A0A8C6V021_9GOBI</name>
<dbReference type="Proteomes" id="UP000694523">
    <property type="component" value="Unplaced"/>
</dbReference>
<dbReference type="PANTHER" id="PTHR38706:SF2">
    <property type="match status" value="1"/>
</dbReference>
<proteinExistence type="predicted"/>
<sequence length="190" mass="21763">MMKTSRGVIVTCLIYSDKSLPMHSLTLLHWFANNVDIDNNNVVRLSFNTNGDFGSHYYSNYEGLLPSPARGYQFYTVGNVNRPPGDMCPIHEDLPAYVLYPQVREFSGTGRNRDRIVVSVQAQSSSAHTVSQAYLTQHFRRQDNRGPGYDPDHTFRISTNLLQQLRQDQFDQNIHNNRLIINNLTVCEIL</sequence>
<dbReference type="Ensembl" id="ENSNMLT00000046587.1">
    <property type="protein sequence ID" value="ENSNMLP00000041929.1"/>
    <property type="gene ID" value="ENSNMLG00000025606.1"/>
</dbReference>